<gene>
    <name evidence="2" type="ORF">KDL01_37135</name>
</gene>
<dbReference type="AlphaFoldDB" id="A0A941EVK0"/>
<evidence type="ECO:0000256" key="1">
    <source>
        <dbReference type="SAM" id="MobiDB-lite"/>
    </source>
</evidence>
<evidence type="ECO:0000313" key="2">
    <source>
        <dbReference type="EMBL" id="MBR7838952.1"/>
    </source>
</evidence>
<dbReference type="Proteomes" id="UP000675781">
    <property type="component" value="Unassembled WGS sequence"/>
</dbReference>
<feature type="region of interest" description="Disordered" evidence="1">
    <location>
        <begin position="73"/>
        <end position="117"/>
    </location>
</feature>
<proteinExistence type="predicted"/>
<evidence type="ECO:0000313" key="3">
    <source>
        <dbReference type="Proteomes" id="UP000675781"/>
    </source>
</evidence>
<reference evidence="2" key="1">
    <citation type="submission" date="2021-04" db="EMBL/GenBank/DDBJ databases">
        <title>Genome based classification of Actinospica acidithermotolerans sp. nov., an actinobacterium isolated from an Indonesian hot spring.</title>
        <authorList>
            <person name="Kusuma A.B."/>
            <person name="Putra K.E."/>
            <person name="Nafisah S."/>
            <person name="Loh J."/>
            <person name="Nouioui I."/>
            <person name="Goodfellow M."/>
        </authorList>
    </citation>
    <scope>NUCLEOTIDE SEQUENCE</scope>
    <source>
        <strain evidence="2">CSCA 57</strain>
    </source>
</reference>
<protein>
    <submittedName>
        <fullName evidence="2">Uncharacterized protein</fullName>
    </submittedName>
</protein>
<comment type="caution">
    <text evidence="2">The sequence shown here is derived from an EMBL/GenBank/DDBJ whole genome shotgun (WGS) entry which is preliminary data.</text>
</comment>
<accession>A0A941EVK0</accession>
<sequence length="117" mass="12545">MTKAELAAALAAAGVRPAAYSLDGGLPSERLCLEERPDSWAVYYSERGERTGETLYPTEAEACDAFYAQIMRSPSTNPEIPPDPVYDWMRDPRNQIPGGAARRPGTAPDGGGDQEAG</sequence>
<dbReference type="EMBL" id="JAGSOG010000354">
    <property type="protein sequence ID" value="MBR7838952.1"/>
    <property type="molecule type" value="Genomic_DNA"/>
</dbReference>
<dbReference type="RefSeq" id="WP_212533400.1">
    <property type="nucleotide sequence ID" value="NZ_JAGSOG010000354.1"/>
</dbReference>
<feature type="compositionally biased region" description="Gly residues" evidence="1">
    <location>
        <begin position="108"/>
        <end position="117"/>
    </location>
</feature>
<name>A0A941EVK0_9ACTN</name>
<organism evidence="2 3">
    <name type="scientific">Actinospica durhamensis</name>
    <dbReference type="NCBI Taxonomy" id="1508375"/>
    <lineage>
        <taxon>Bacteria</taxon>
        <taxon>Bacillati</taxon>
        <taxon>Actinomycetota</taxon>
        <taxon>Actinomycetes</taxon>
        <taxon>Catenulisporales</taxon>
        <taxon>Actinospicaceae</taxon>
        <taxon>Actinospica</taxon>
    </lineage>
</organism>
<keyword evidence="3" id="KW-1185">Reference proteome</keyword>